<dbReference type="EMBL" id="CP109135">
    <property type="protein sequence ID" value="WSD14531.1"/>
    <property type="molecule type" value="Genomic_DNA"/>
</dbReference>
<evidence type="ECO:0000313" key="3">
    <source>
        <dbReference type="Proteomes" id="UP001340816"/>
    </source>
</evidence>
<keyword evidence="3" id="KW-1185">Reference proteome</keyword>
<organism evidence="2 3">
    <name type="scientific">Streptomyces phaeochromogenes</name>
    <dbReference type="NCBI Taxonomy" id="1923"/>
    <lineage>
        <taxon>Bacteria</taxon>
        <taxon>Bacillati</taxon>
        <taxon>Actinomycetota</taxon>
        <taxon>Actinomycetes</taxon>
        <taxon>Kitasatosporales</taxon>
        <taxon>Streptomycetaceae</taxon>
        <taxon>Streptomyces</taxon>
        <taxon>Streptomyces phaeochromogenes group</taxon>
    </lineage>
</organism>
<proteinExistence type="predicted"/>
<sequence>MPYVGNRADDEGTDVEIYIKPLTDTVHADTPTDAPEELLALLDSLGFERKTAATAGPVYVWHEVPDRLTEAEKKRLATSAVPSLLVAGYLVNITNAVWDAAAYQEAAEALRHQPVAAAAPHTATASVIRAHGTPATPRRR</sequence>
<feature type="region of interest" description="Disordered" evidence="1">
    <location>
        <begin position="121"/>
        <end position="140"/>
    </location>
</feature>
<name>A0ABZ1HAD5_STRPH</name>
<evidence type="ECO:0000256" key="1">
    <source>
        <dbReference type="SAM" id="MobiDB-lite"/>
    </source>
</evidence>
<reference evidence="2 3" key="1">
    <citation type="submission" date="2022-10" db="EMBL/GenBank/DDBJ databases">
        <title>The complete genomes of actinobacterial strains from the NBC collection.</title>
        <authorList>
            <person name="Joergensen T.S."/>
            <person name="Alvarez Arevalo M."/>
            <person name="Sterndorff E.B."/>
            <person name="Faurdal D."/>
            <person name="Vuksanovic O."/>
            <person name="Mourched A.-S."/>
            <person name="Charusanti P."/>
            <person name="Shaw S."/>
            <person name="Blin K."/>
            <person name="Weber T."/>
        </authorList>
    </citation>
    <scope>NUCLEOTIDE SEQUENCE [LARGE SCALE GENOMIC DNA]</scope>
    <source>
        <strain evidence="2 3">NBC 01752</strain>
    </source>
</reference>
<protein>
    <submittedName>
        <fullName evidence="2">Uncharacterized protein</fullName>
    </submittedName>
</protein>
<gene>
    <name evidence="2" type="ORF">OHB35_15475</name>
</gene>
<dbReference type="RefSeq" id="WP_326759174.1">
    <property type="nucleotide sequence ID" value="NZ_CP109135.1"/>
</dbReference>
<accession>A0ABZ1HAD5</accession>
<dbReference type="Proteomes" id="UP001340816">
    <property type="component" value="Chromosome"/>
</dbReference>
<evidence type="ECO:0000313" key="2">
    <source>
        <dbReference type="EMBL" id="WSD14531.1"/>
    </source>
</evidence>